<evidence type="ECO:0000313" key="1">
    <source>
        <dbReference type="EMBL" id="AMZ75356.1"/>
    </source>
</evidence>
<dbReference type="AlphaFoldDB" id="A0A161H5M5"/>
<name>A0A161H5M5_PSEFL</name>
<evidence type="ECO:0000313" key="2">
    <source>
        <dbReference type="Proteomes" id="UP000076083"/>
    </source>
</evidence>
<protein>
    <recommendedName>
        <fullName evidence="3">Phage protein</fullName>
    </recommendedName>
</protein>
<reference evidence="2" key="1">
    <citation type="submission" date="2016-04" db="EMBL/GenBank/DDBJ databases">
        <authorList>
            <person name="Ray J."/>
            <person name="Price M."/>
            <person name="Deutschbauer A."/>
        </authorList>
    </citation>
    <scope>NUCLEOTIDE SEQUENCE [LARGE SCALE GENOMIC DNA]</scope>
    <source>
        <strain evidence="2">FW300-N2E2</strain>
    </source>
</reference>
<proteinExistence type="predicted"/>
<organism evidence="1 2">
    <name type="scientific">Pseudomonas fluorescens</name>
    <dbReference type="NCBI Taxonomy" id="294"/>
    <lineage>
        <taxon>Bacteria</taxon>
        <taxon>Pseudomonadati</taxon>
        <taxon>Pseudomonadota</taxon>
        <taxon>Gammaproteobacteria</taxon>
        <taxon>Pseudomonadales</taxon>
        <taxon>Pseudomonadaceae</taxon>
        <taxon>Pseudomonas</taxon>
    </lineage>
</organism>
<dbReference type="EMBL" id="CP015225">
    <property type="protein sequence ID" value="AMZ75356.1"/>
    <property type="molecule type" value="Genomic_DNA"/>
</dbReference>
<sequence length="80" mass="9861">MEERKASERLWRDGELLARQWLRDRHRDEQDLERTTTLNNEQFVELLDYLQKLRDWPQSELFPDTGQRPIPPTWIDLQLQ</sequence>
<accession>A0A161H5M5</accession>
<evidence type="ECO:0008006" key="3">
    <source>
        <dbReference type="Google" id="ProtNLM"/>
    </source>
</evidence>
<gene>
    <name evidence="1" type="ORF">TK06_15135</name>
</gene>
<dbReference type="Proteomes" id="UP000076083">
    <property type="component" value="Chromosome"/>
</dbReference>
<reference evidence="1 2" key="2">
    <citation type="journal article" date="2018" name="Nature">
        <title>Mutant phenotypes for thousands of bacterial genes of unknown function.</title>
        <authorList>
            <person name="Price M.N."/>
            <person name="Wetmore K.M."/>
            <person name="Waters R.J."/>
            <person name="Callaghan M."/>
            <person name="Ray J."/>
            <person name="Liu H."/>
            <person name="Kuehl J.V."/>
            <person name="Melnyk R.A."/>
            <person name="Lamson J.S."/>
            <person name="Suh Y."/>
            <person name="Carlson H.K."/>
            <person name="Esquivel Z."/>
            <person name="Sadeeshkumar H."/>
            <person name="Chakraborty R."/>
            <person name="Zane G.M."/>
            <person name="Rubin B.E."/>
            <person name="Wall J.D."/>
            <person name="Visel A."/>
            <person name="Bristow J."/>
            <person name="Blow M.J."/>
            <person name="Arkin A.P."/>
            <person name="Deutschbauer A.M."/>
        </authorList>
    </citation>
    <scope>NUCLEOTIDE SEQUENCE [LARGE SCALE GENOMIC DNA]</scope>
    <source>
        <strain evidence="1 2">FW300-N2E2</strain>
    </source>
</reference>